<feature type="transmembrane region" description="Helical" evidence="2">
    <location>
        <begin position="32"/>
        <end position="52"/>
    </location>
</feature>
<dbReference type="OrthoDB" id="2381602at2"/>
<dbReference type="NCBIfam" id="TIGR02830">
    <property type="entry name" value="spore_III_AG"/>
    <property type="match status" value="1"/>
</dbReference>
<keyword evidence="2" id="KW-0812">Transmembrane</keyword>
<evidence type="ECO:0000256" key="2">
    <source>
        <dbReference type="SAM" id="Phobius"/>
    </source>
</evidence>
<evidence type="ECO:0000313" key="4">
    <source>
        <dbReference type="Proteomes" id="UP000050398"/>
    </source>
</evidence>
<dbReference type="PATRIC" id="fig|218284.4.peg.3494"/>
<comment type="caution">
    <text evidence="3">The sequence shown here is derived from an EMBL/GenBank/DDBJ whole genome shotgun (WGS) entry which is preliminary data.</text>
</comment>
<keyword evidence="2" id="KW-1133">Transmembrane helix</keyword>
<keyword evidence="2" id="KW-0472">Membrane</keyword>
<dbReference type="EMBL" id="LIXZ01000006">
    <property type="protein sequence ID" value="KPL59636.1"/>
    <property type="molecule type" value="Genomic_DNA"/>
</dbReference>
<evidence type="ECO:0000256" key="1">
    <source>
        <dbReference type="SAM" id="MobiDB-lite"/>
    </source>
</evidence>
<evidence type="ECO:0000313" key="3">
    <source>
        <dbReference type="EMBL" id="KPL59636.1"/>
    </source>
</evidence>
<dbReference type="InterPro" id="IPR014195">
    <property type="entry name" value="Spore_III_AG"/>
</dbReference>
<reference evidence="3 4" key="1">
    <citation type="submission" date="2015-08" db="EMBL/GenBank/DDBJ databases">
        <title>Draft Genome Sequence of Bacillus vietnamensis UCD-SED5.</title>
        <authorList>
            <person name="Lee R.D."/>
            <person name="Jospin G."/>
            <person name="Lang J.M."/>
            <person name="Coil D.A."/>
            <person name="Eisen J.A."/>
        </authorList>
    </citation>
    <scope>NUCLEOTIDE SEQUENCE [LARGE SCALE GENOMIC DNA]</scope>
    <source>
        <strain evidence="3 4">UCD-SED5</strain>
    </source>
</reference>
<dbReference type="AlphaFoldDB" id="A0A0P6WES2"/>
<name>A0A0P6WES2_9BACI</name>
<feature type="region of interest" description="Disordered" evidence="1">
    <location>
        <begin position="126"/>
        <end position="148"/>
    </location>
</feature>
<gene>
    <name evidence="3" type="ORF">AM506_09205</name>
</gene>
<dbReference type="Proteomes" id="UP000050398">
    <property type="component" value="Unassembled WGS sequence"/>
</dbReference>
<sequence length="217" mass="24013">MNFNKGPLNMLKEWLSKEDANSPPSGKKGKRLHYFLIVLLVGVAFMLISDLWGGDKGLEVAKQVDGGTPEEVAAFGSGEKESDGSMRGYEDRYENQLKEALDQIVGVSDVYVVVNVEATESKVYEKNESTKIQSTDEEDKEGGKRSIEDKSREEEIVIVNNGEKEVPIVKEIKKPKVTGVLVVAKGADNIQIKKWIIEAVTRALDVPSHRVSVLPKQ</sequence>
<accession>A0A0P6WES2</accession>
<organism evidence="3 4">
    <name type="scientific">Rossellomorea vietnamensis</name>
    <dbReference type="NCBI Taxonomy" id="218284"/>
    <lineage>
        <taxon>Bacteria</taxon>
        <taxon>Bacillati</taxon>
        <taxon>Bacillota</taxon>
        <taxon>Bacilli</taxon>
        <taxon>Bacillales</taxon>
        <taxon>Bacillaceae</taxon>
        <taxon>Rossellomorea</taxon>
    </lineage>
</organism>
<proteinExistence type="predicted"/>
<dbReference type="eggNOG" id="ENOG50330Z5">
    <property type="taxonomic scope" value="Bacteria"/>
</dbReference>
<protein>
    <submittedName>
        <fullName evidence="3">Stage III sporulation protein AG</fullName>
    </submittedName>
</protein>
<dbReference type="RefSeq" id="WP_060672209.1">
    <property type="nucleotide sequence ID" value="NZ_LIXZ01000006.1"/>
</dbReference>